<evidence type="ECO:0000256" key="1">
    <source>
        <dbReference type="ARBA" id="ARBA00017902"/>
    </source>
</evidence>
<feature type="region of interest" description="Disordered" evidence="2">
    <location>
        <begin position="81"/>
        <end position="103"/>
    </location>
</feature>
<proteinExistence type="predicted"/>
<dbReference type="Proteomes" id="UP000030742">
    <property type="component" value="Unassembled WGS sequence"/>
</dbReference>
<keyword evidence="3" id="KW-0472">Membrane</keyword>
<feature type="transmembrane region" description="Helical" evidence="3">
    <location>
        <begin position="55"/>
        <end position="73"/>
    </location>
</feature>
<dbReference type="InterPro" id="IPR020309">
    <property type="entry name" value="Smim-14"/>
</dbReference>
<dbReference type="AlphaFoldDB" id="U4UA07"/>
<dbReference type="PANTHER" id="PTHR31019">
    <property type="entry name" value="SMALL INTEGRAL MEMBRANE PROTEIN 14"/>
    <property type="match status" value="1"/>
</dbReference>
<dbReference type="Pfam" id="PF11027">
    <property type="entry name" value="DUF2615"/>
    <property type="match status" value="1"/>
</dbReference>
<evidence type="ECO:0000256" key="2">
    <source>
        <dbReference type="SAM" id="MobiDB-lite"/>
    </source>
</evidence>
<protein>
    <recommendedName>
        <fullName evidence="1">Small integral membrane protein 14</fullName>
    </recommendedName>
</protein>
<evidence type="ECO:0000313" key="5">
    <source>
        <dbReference type="Proteomes" id="UP000030742"/>
    </source>
</evidence>
<dbReference type="STRING" id="77166.U4UA07"/>
<gene>
    <name evidence="4" type="ORF">D910_08120</name>
</gene>
<dbReference type="EMBL" id="KB632257">
    <property type="protein sequence ID" value="ERL90774.1"/>
    <property type="molecule type" value="Genomic_DNA"/>
</dbReference>
<dbReference type="GO" id="GO:0005783">
    <property type="term" value="C:endoplasmic reticulum"/>
    <property type="evidence" value="ECO:0007669"/>
    <property type="project" value="TreeGrafter"/>
</dbReference>
<evidence type="ECO:0000313" key="4">
    <source>
        <dbReference type="EMBL" id="ERL90774.1"/>
    </source>
</evidence>
<accession>U4UA07</accession>
<dbReference type="PANTHER" id="PTHR31019:SF1">
    <property type="entry name" value="SMALL INTEGRAL MEMBRANE PROTEIN 14"/>
    <property type="match status" value="1"/>
</dbReference>
<organism evidence="4 5">
    <name type="scientific">Dendroctonus ponderosae</name>
    <name type="common">Mountain pine beetle</name>
    <dbReference type="NCBI Taxonomy" id="77166"/>
    <lineage>
        <taxon>Eukaryota</taxon>
        <taxon>Metazoa</taxon>
        <taxon>Ecdysozoa</taxon>
        <taxon>Arthropoda</taxon>
        <taxon>Hexapoda</taxon>
        <taxon>Insecta</taxon>
        <taxon>Pterygota</taxon>
        <taxon>Neoptera</taxon>
        <taxon>Endopterygota</taxon>
        <taxon>Coleoptera</taxon>
        <taxon>Polyphaga</taxon>
        <taxon>Cucujiformia</taxon>
        <taxon>Curculionidae</taxon>
        <taxon>Scolytinae</taxon>
        <taxon>Dendroctonus</taxon>
    </lineage>
</organism>
<reference evidence="4 5" key="1">
    <citation type="journal article" date="2013" name="Genome Biol.">
        <title>Draft genome of the mountain pine beetle, Dendroctonus ponderosae Hopkins, a major forest pest.</title>
        <authorList>
            <person name="Keeling C.I."/>
            <person name="Yuen M.M."/>
            <person name="Liao N.Y."/>
            <person name="Docking T.R."/>
            <person name="Chan S.K."/>
            <person name="Taylor G.A."/>
            <person name="Palmquist D.L."/>
            <person name="Jackman S.D."/>
            <person name="Nguyen A."/>
            <person name="Li M."/>
            <person name="Henderson H."/>
            <person name="Janes J.K."/>
            <person name="Zhao Y."/>
            <person name="Pandoh P."/>
            <person name="Moore R."/>
            <person name="Sperling F.A."/>
            <person name="Huber D.P."/>
            <person name="Birol I."/>
            <person name="Jones S.J."/>
            <person name="Bohlmann J."/>
        </authorList>
    </citation>
    <scope>NUCLEOTIDE SEQUENCE</scope>
</reference>
<evidence type="ECO:0000256" key="3">
    <source>
        <dbReference type="SAM" id="Phobius"/>
    </source>
</evidence>
<name>U4UA07_DENPD</name>
<keyword evidence="3" id="KW-1133">Transmembrane helix</keyword>
<keyword evidence="3" id="KW-0812">Transmembrane</keyword>
<sequence>MGDQPDFDPCECLTYHELAMRRLLHMLRNSQADCTDTECSEPVLMGLSTGGPPLQHIYFLIFLVGMALLLHFYRPTLDMPLEPHNKPANGHGSNQPPPAPPID</sequence>